<organism evidence="5 6">
    <name type="scientific">Senegalia massiliensis</name>
    <dbReference type="NCBI Taxonomy" id="1720316"/>
    <lineage>
        <taxon>Bacteria</taxon>
        <taxon>Bacillati</taxon>
        <taxon>Bacillota</taxon>
        <taxon>Clostridia</taxon>
        <taxon>Eubacteriales</taxon>
        <taxon>Clostridiaceae</taxon>
        <taxon>Senegalia</taxon>
    </lineage>
</organism>
<dbReference type="OrthoDB" id="9763484at2"/>
<dbReference type="Proteomes" id="UP000467132">
    <property type="component" value="Unassembled WGS sequence"/>
</dbReference>
<keyword evidence="1" id="KW-0378">Hydrolase</keyword>
<proteinExistence type="predicted"/>
<keyword evidence="3" id="KW-0472">Membrane</keyword>
<gene>
    <name evidence="5" type="ORF">D3Z33_01225</name>
</gene>
<feature type="transmembrane region" description="Helical" evidence="3">
    <location>
        <begin position="45"/>
        <end position="69"/>
    </location>
</feature>
<dbReference type="AlphaFoldDB" id="A0A845QTZ3"/>
<accession>A0A845QTZ3</accession>
<evidence type="ECO:0000256" key="1">
    <source>
        <dbReference type="ARBA" id="ARBA00022801"/>
    </source>
</evidence>
<keyword evidence="6" id="KW-1185">Reference proteome</keyword>
<dbReference type="PANTHER" id="PTHR43156:SF2">
    <property type="entry name" value="STAGE II SPORULATION PROTEIN E"/>
    <property type="match status" value="1"/>
</dbReference>
<keyword evidence="2" id="KW-0175">Coiled coil</keyword>
<feature type="transmembrane region" description="Helical" evidence="3">
    <location>
        <begin position="187"/>
        <end position="205"/>
    </location>
</feature>
<feature type="transmembrane region" description="Helical" evidence="3">
    <location>
        <begin position="12"/>
        <end position="33"/>
    </location>
</feature>
<name>A0A845QTZ3_9CLOT</name>
<dbReference type="InterPro" id="IPR036457">
    <property type="entry name" value="PPM-type-like_dom_sf"/>
</dbReference>
<dbReference type="EMBL" id="QXXA01000003">
    <property type="protein sequence ID" value="NBI05470.1"/>
    <property type="molecule type" value="Genomic_DNA"/>
</dbReference>
<feature type="transmembrane region" description="Helical" evidence="3">
    <location>
        <begin position="243"/>
        <end position="263"/>
    </location>
</feature>
<evidence type="ECO:0000259" key="4">
    <source>
        <dbReference type="SMART" id="SM00331"/>
    </source>
</evidence>
<keyword evidence="3" id="KW-1133">Transmembrane helix</keyword>
<dbReference type="InterPro" id="IPR052016">
    <property type="entry name" value="Bact_Sigma-Reg"/>
</dbReference>
<dbReference type="InterPro" id="IPR001932">
    <property type="entry name" value="PPM-type_phosphatase-like_dom"/>
</dbReference>
<dbReference type="PANTHER" id="PTHR43156">
    <property type="entry name" value="STAGE II SPORULATION PROTEIN E-RELATED"/>
    <property type="match status" value="1"/>
</dbReference>
<feature type="coiled-coil region" evidence="2">
    <location>
        <begin position="274"/>
        <end position="312"/>
    </location>
</feature>
<dbReference type="RefSeq" id="WP_160195990.1">
    <property type="nucleotide sequence ID" value="NZ_QXXA01000003.1"/>
</dbReference>
<sequence length="567" mass="65730">MFAKKLNIDTSSTKFHTIIIAILCMIIIMFVRFSSLFNVFLDQQLFLVLHTIFEILSVLVSFSIFLALYNIYDFTNSIRNVIFANTFYIVGLLDIMHFLSYNGMPMFLTENLSQKATAFWIFARIIMALGLLFANIFEKETISKINKRYFILLSTIFTIVLGYLVIYNSSIIPTFFDEKTGLTSTKIVLEYIVVLLLVVSMYLIYKTSKEKNSILTKHMLIAITIAIASEITFTMYINVHDSINLLGHVFKVISYFLIFRVLFIENIKDPYRKASEMREQLNNHVIRLEDIAKQKTKEMAIANYKLKNMNNKMLKELDAAKQIQMALVPKKYENHLGVKFYSEYIPWGKLSGDSYKYFKIDEKNLGMFLIDVSGHGVSSAMLTIFADRVLTPFDAEGEEDKEFYLNPKEVLKDFYEVFNESDFPEETHMVMLYGVLNIETSEFTYSSAGLNCNPIHIKNDGKIQLLELKDGFPICKLGSIFVPDYHNETIKLGLEDRILFFTDGVIEETNNTNEQYGLSRLKVLIKDKYYLNSKGLLKKICDDLTEFRGEAHMEDDITMYIMDFTKR</sequence>
<keyword evidence="3" id="KW-0812">Transmembrane</keyword>
<evidence type="ECO:0000256" key="2">
    <source>
        <dbReference type="SAM" id="Coils"/>
    </source>
</evidence>
<dbReference type="Gene3D" id="3.60.40.10">
    <property type="entry name" value="PPM-type phosphatase domain"/>
    <property type="match status" value="1"/>
</dbReference>
<feature type="transmembrane region" description="Helical" evidence="3">
    <location>
        <begin position="119"/>
        <end position="137"/>
    </location>
</feature>
<feature type="transmembrane region" description="Helical" evidence="3">
    <location>
        <begin position="81"/>
        <end position="99"/>
    </location>
</feature>
<dbReference type="SMART" id="SM00331">
    <property type="entry name" value="PP2C_SIG"/>
    <property type="match status" value="1"/>
</dbReference>
<dbReference type="Pfam" id="PF17159">
    <property type="entry name" value="MASE3"/>
    <property type="match status" value="1"/>
</dbReference>
<comment type="caution">
    <text evidence="5">The sequence shown here is derived from an EMBL/GenBank/DDBJ whole genome shotgun (WGS) entry which is preliminary data.</text>
</comment>
<protein>
    <recommendedName>
        <fullName evidence="4">PPM-type phosphatase domain-containing protein</fullName>
    </recommendedName>
</protein>
<evidence type="ECO:0000256" key="3">
    <source>
        <dbReference type="SAM" id="Phobius"/>
    </source>
</evidence>
<evidence type="ECO:0000313" key="6">
    <source>
        <dbReference type="Proteomes" id="UP000467132"/>
    </source>
</evidence>
<feature type="transmembrane region" description="Helical" evidence="3">
    <location>
        <begin position="149"/>
        <end position="167"/>
    </location>
</feature>
<reference evidence="5 6" key="1">
    <citation type="submission" date="2018-08" db="EMBL/GenBank/DDBJ databases">
        <title>Murine metabolic-syndrome-specific gut microbial biobank.</title>
        <authorList>
            <person name="Liu C."/>
        </authorList>
    </citation>
    <scope>NUCLEOTIDE SEQUENCE [LARGE SCALE GENOMIC DNA]</scope>
    <source>
        <strain evidence="5 6">583</strain>
    </source>
</reference>
<dbReference type="Pfam" id="PF07228">
    <property type="entry name" value="SpoIIE"/>
    <property type="match status" value="1"/>
</dbReference>
<dbReference type="InterPro" id="IPR033425">
    <property type="entry name" value="MASE3"/>
</dbReference>
<feature type="domain" description="PPM-type phosphatase" evidence="4">
    <location>
        <begin position="335"/>
        <end position="564"/>
    </location>
</feature>
<dbReference type="GO" id="GO:0016791">
    <property type="term" value="F:phosphatase activity"/>
    <property type="evidence" value="ECO:0007669"/>
    <property type="project" value="TreeGrafter"/>
</dbReference>
<feature type="transmembrane region" description="Helical" evidence="3">
    <location>
        <begin position="217"/>
        <end position="237"/>
    </location>
</feature>
<evidence type="ECO:0000313" key="5">
    <source>
        <dbReference type="EMBL" id="NBI05470.1"/>
    </source>
</evidence>